<accession>A0A9D2BNI6</accession>
<comment type="similarity">
    <text evidence="3">Belongs to the LuxS family.</text>
</comment>
<evidence type="ECO:0000256" key="7">
    <source>
        <dbReference type="ARBA" id="ARBA00022654"/>
    </source>
</evidence>
<evidence type="ECO:0000313" key="15">
    <source>
        <dbReference type="EMBL" id="HIX82017.1"/>
    </source>
</evidence>
<keyword evidence="9" id="KW-0071">Autoinducer synthesis</keyword>
<dbReference type="PANTHER" id="PTHR35799">
    <property type="entry name" value="S-RIBOSYLHOMOCYSTEINE LYASE"/>
    <property type="match status" value="1"/>
</dbReference>
<comment type="cofactor">
    <cofactor evidence="2">
        <name>Fe cation</name>
        <dbReference type="ChEBI" id="CHEBI:24875"/>
    </cofactor>
</comment>
<proteinExistence type="inferred from homology"/>
<dbReference type="PRINTS" id="PR01487">
    <property type="entry name" value="LUXSPROTEIN"/>
</dbReference>
<comment type="subunit">
    <text evidence="4">Homodimer.</text>
</comment>
<evidence type="ECO:0000313" key="16">
    <source>
        <dbReference type="Proteomes" id="UP000886724"/>
    </source>
</evidence>
<sequence>MERITSFSVDHTKLTKGVYISRVDDNLTTYDIRMTTPNIEPALKPEAAHTIEHIGATLLRNGKYRDKIIYFGPMGCMTGFYLITKDLDFDTVIELVKET</sequence>
<dbReference type="GO" id="GO:0043768">
    <property type="term" value="F:S-ribosylhomocysteine lyase activity"/>
    <property type="evidence" value="ECO:0007669"/>
    <property type="project" value="UniProtKB-EC"/>
</dbReference>
<evidence type="ECO:0000256" key="8">
    <source>
        <dbReference type="ARBA" id="ARBA00022723"/>
    </source>
</evidence>
<dbReference type="InterPro" id="IPR011249">
    <property type="entry name" value="Metalloenz_LuxS/M16"/>
</dbReference>
<dbReference type="InterPro" id="IPR037005">
    <property type="entry name" value="LuxS_sf"/>
</dbReference>
<evidence type="ECO:0000256" key="6">
    <source>
        <dbReference type="ARBA" id="ARBA00015130"/>
    </source>
</evidence>
<evidence type="ECO:0000256" key="2">
    <source>
        <dbReference type="ARBA" id="ARBA00001962"/>
    </source>
</evidence>
<dbReference type="Gene3D" id="3.30.1360.80">
    <property type="entry name" value="S-ribosylhomocysteinase (LuxS)"/>
    <property type="match status" value="1"/>
</dbReference>
<dbReference type="EC" id="4.4.1.21" evidence="5"/>
<protein>
    <recommendedName>
        <fullName evidence="6">S-ribosylhomocysteine lyase</fullName>
        <ecNumber evidence="5">4.4.1.21</ecNumber>
    </recommendedName>
    <alternativeName>
        <fullName evidence="13">AI-2 synthesis protein</fullName>
    </alternativeName>
    <alternativeName>
        <fullName evidence="14">Autoinducer-2 production protein LuxS</fullName>
    </alternativeName>
</protein>
<keyword evidence="10" id="KW-0408">Iron</keyword>
<reference evidence="15" key="1">
    <citation type="journal article" date="2021" name="PeerJ">
        <title>Extensive microbial diversity within the chicken gut microbiome revealed by metagenomics and culture.</title>
        <authorList>
            <person name="Gilroy R."/>
            <person name="Ravi A."/>
            <person name="Getino M."/>
            <person name="Pursley I."/>
            <person name="Horton D.L."/>
            <person name="Alikhan N.F."/>
            <person name="Baker D."/>
            <person name="Gharbi K."/>
            <person name="Hall N."/>
            <person name="Watson M."/>
            <person name="Adriaenssens E.M."/>
            <person name="Foster-Nyarko E."/>
            <person name="Jarju S."/>
            <person name="Secka A."/>
            <person name="Antonio M."/>
            <person name="Oren A."/>
            <person name="Chaudhuri R.R."/>
            <person name="La Ragione R."/>
            <person name="Hildebrand F."/>
            <person name="Pallen M.J."/>
        </authorList>
    </citation>
    <scope>NUCLEOTIDE SEQUENCE</scope>
    <source>
        <strain evidence="15">ChiGjej1B1-14440</strain>
    </source>
</reference>
<evidence type="ECO:0000256" key="9">
    <source>
        <dbReference type="ARBA" id="ARBA00022929"/>
    </source>
</evidence>
<dbReference type="EMBL" id="DXET01000189">
    <property type="protein sequence ID" value="HIX82017.1"/>
    <property type="molecule type" value="Genomic_DNA"/>
</dbReference>
<comment type="catalytic activity">
    <reaction evidence="1">
        <text>S-(5-deoxy-D-ribos-5-yl)-L-homocysteine = (S)-4,5-dihydroxypentane-2,3-dione + L-homocysteine</text>
        <dbReference type="Rhea" id="RHEA:17753"/>
        <dbReference type="ChEBI" id="CHEBI:29484"/>
        <dbReference type="ChEBI" id="CHEBI:58195"/>
        <dbReference type="ChEBI" id="CHEBI:58199"/>
        <dbReference type="EC" id="4.4.1.21"/>
    </reaction>
</comment>
<comment type="function">
    <text evidence="12">Involved in the synthesis of autoinducer 2 (AI-2) which is secreted by bacteria and is used to communicate both the cell density and the metabolic potential of the environment. The regulation of gene expression in response to changes in cell density is called quorum sensing. Catalyzes the transformation of S-ribosylhomocysteine (RHC) to homocysteine (HC) and 4,5-dihydroxy-2,3-pentadione (DPD).</text>
</comment>
<organism evidence="15 16">
    <name type="scientific">Candidatus Erysipelatoclostridium merdavium</name>
    <dbReference type="NCBI Taxonomy" id="2838566"/>
    <lineage>
        <taxon>Bacteria</taxon>
        <taxon>Bacillati</taxon>
        <taxon>Bacillota</taxon>
        <taxon>Erysipelotrichia</taxon>
        <taxon>Erysipelotrichales</taxon>
        <taxon>Erysipelotrichales incertae sedis</taxon>
    </lineage>
</organism>
<dbReference type="GO" id="GO:0009372">
    <property type="term" value="P:quorum sensing"/>
    <property type="evidence" value="ECO:0007669"/>
    <property type="project" value="UniProtKB-KW"/>
</dbReference>
<comment type="caution">
    <text evidence="15">The sequence shown here is derived from an EMBL/GenBank/DDBJ whole genome shotgun (WGS) entry which is preliminary data.</text>
</comment>
<dbReference type="AlphaFoldDB" id="A0A9D2BNI6"/>
<dbReference type="Proteomes" id="UP000886724">
    <property type="component" value="Unassembled WGS sequence"/>
</dbReference>
<dbReference type="GO" id="GO:0005506">
    <property type="term" value="F:iron ion binding"/>
    <property type="evidence" value="ECO:0007669"/>
    <property type="project" value="InterPro"/>
</dbReference>
<dbReference type="InterPro" id="IPR003815">
    <property type="entry name" value="S-ribosylhomocysteinase"/>
</dbReference>
<evidence type="ECO:0000256" key="12">
    <source>
        <dbReference type="ARBA" id="ARBA00024654"/>
    </source>
</evidence>
<gene>
    <name evidence="15" type="ORF">H9980_08625</name>
</gene>
<evidence type="ECO:0000256" key="1">
    <source>
        <dbReference type="ARBA" id="ARBA00000297"/>
    </source>
</evidence>
<evidence type="ECO:0000256" key="10">
    <source>
        <dbReference type="ARBA" id="ARBA00023004"/>
    </source>
</evidence>
<evidence type="ECO:0000256" key="3">
    <source>
        <dbReference type="ARBA" id="ARBA00007311"/>
    </source>
</evidence>
<feature type="non-terminal residue" evidence="15">
    <location>
        <position position="99"/>
    </location>
</feature>
<reference evidence="15" key="2">
    <citation type="submission" date="2021-04" db="EMBL/GenBank/DDBJ databases">
        <authorList>
            <person name="Gilroy R."/>
        </authorList>
    </citation>
    <scope>NUCLEOTIDE SEQUENCE</scope>
    <source>
        <strain evidence="15">ChiGjej1B1-14440</strain>
    </source>
</reference>
<evidence type="ECO:0000256" key="13">
    <source>
        <dbReference type="ARBA" id="ARBA00030600"/>
    </source>
</evidence>
<evidence type="ECO:0000256" key="4">
    <source>
        <dbReference type="ARBA" id="ARBA00011738"/>
    </source>
</evidence>
<dbReference type="SUPFAM" id="SSF63411">
    <property type="entry name" value="LuxS/MPP-like metallohydrolase"/>
    <property type="match status" value="1"/>
</dbReference>
<dbReference type="PANTHER" id="PTHR35799:SF1">
    <property type="entry name" value="S-RIBOSYLHOMOCYSTEINE LYASE"/>
    <property type="match status" value="1"/>
</dbReference>
<dbReference type="Pfam" id="PF02664">
    <property type="entry name" value="LuxS"/>
    <property type="match status" value="1"/>
</dbReference>
<keyword evidence="7" id="KW-0673">Quorum sensing</keyword>
<evidence type="ECO:0000256" key="11">
    <source>
        <dbReference type="ARBA" id="ARBA00023239"/>
    </source>
</evidence>
<keyword evidence="8" id="KW-0479">Metal-binding</keyword>
<keyword evidence="11 15" id="KW-0456">Lyase</keyword>
<evidence type="ECO:0000256" key="14">
    <source>
        <dbReference type="ARBA" id="ARBA00031777"/>
    </source>
</evidence>
<name>A0A9D2BNI6_9FIRM</name>
<evidence type="ECO:0000256" key="5">
    <source>
        <dbReference type="ARBA" id="ARBA00012240"/>
    </source>
</evidence>